<dbReference type="SUPFAM" id="SSF48726">
    <property type="entry name" value="Immunoglobulin"/>
    <property type="match status" value="1"/>
</dbReference>
<dbReference type="GO" id="GO:0005886">
    <property type="term" value="C:plasma membrane"/>
    <property type="evidence" value="ECO:0007669"/>
    <property type="project" value="UniProtKB-SubCell"/>
</dbReference>
<keyword evidence="18" id="KW-1185">Reference proteome</keyword>
<evidence type="ECO:0000256" key="6">
    <source>
        <dbReference type="ARBA" id="ARBA00022729"/>
    </source>
</evidence>
<evidence type="ECO:0000256" key="3">
    <source>
        <dbReference type="ARBA" id="ARBA00019135"/>
    </source>
</evidence>
<evidence type="ECO:0000256" key="11">
    <source>
        <dbReference type="ARBA" id="ARBA00023170"/>
    </source>
</evidence>
<keyword evidence="9 15" id="KW-0472">Membrane</keyword>
<reference evidence="18" key="1">
    <citation type="journal article" date="2017" name="Nat. Commun.">
        <title>The North American bullfrog draft genome provides insight into hormonal regulation of long noncoding RNA.</title>
        <authorList>
            <person name="Hammond S.A."/>
            <person name="Warren R.L."/>
            <person name="Vandervalk B.P."/>
            <person name="Kucuk E."/>
            <person name="Khan H."/>
            <person name="Gibb E.A."/>
            <person name="Pandoh P."/>
            <person name="Kirk H."/>
            <person name="Zhao Y."/>
            <person name="Jones M."/>
            <person name="Mungall A.J."/>
            <person name="Coope R."/>
            <person name="Pleasance S."/>
            <person name="Moore R.A."/>
            <person name="Holt R.A."/>
            <person name="Round J.M."/>
            <person name="Ohora S."/>
            <person name="Walle B.V."/>
            <person name="Veldhoen N."/>
            <person name="Helbing C.C."/>
            <person name="Birol I."/>
        </authorList>
    </citation>
    <scope>NUCLEOTIDE SEQUENCE [LARGE SCALE GENOMIC DNA]</scope>
</reference>
<dbReference type="PANTHER" id="PTHR47904">
    <property type="entry name" value="NATURAL CYTOTOXICITY TRIGGERING RECEPTOR 3"/>
    <property type="match status" value="1"/>
</dbReference>
<feature type="transmembrane region" description="Helical" evidence="15">
    <location>
        <begin position="21"/>
        <end position="42"/>
    </location>
</feature>
<sequence length="295" mass="32960">MQNKTTCRSTKLFHIGRYSTTGPTVMITIIGLFFILGALPGFPTQRIHVSQNPGIVASEGNSVTLPCTYSISTGDYSTVGHYKWYRHEVRAGPLVSDKNKDFHGRVSIASVNHFINGRSAPLELHQLVQSDTGLYYCEVTLQLNGEISGHGNGTFLIVTAKKMPSYAVLNIVKIILLVLILLAAITLCCYIKGFSMRRRHDNCSSYNIHPSLPTYIFRSKHLAELGSSHVYPCCFYRYTVLNSLYLPQFFPLFPIMPPSFQKTYSPESSVVPVQSAVRVPYSGSPVTILIFFSYR</sequence>
<dbReference type="Pfam" id="PF07686">
    <property type="entry name" value="V-set"/>
    <property type="match status" value="1"/>
</dbReference>
<evidence type="ECO:0000313" key="17">
    <source>
        <dbReference type="EMBL" id="PIO36411.1"/>
    </source>
</evidence>
<protein>
    <recommendedName>
        <fullName evidence="3">Natural cytotoxicity triggering receptor 3</fullName>
    </recommendedName>
    <alternativeName>
        <fullName evidence="14">Natural killer cell p30-related protein</fullName>
    </alternativeName>
</protein>
<evidence type="ECO:0000256" key="13">
    <source>
        <dbReference type="ARBA" id="ARBA00023319"/>
    </source>
</evidence>
<keyword evidence="8 15" id="KW-1133">Transmembrane helix</keyword>
<dbReference type="InterPro" id="IPR043226">
    <property type="entry name" value="NCR3"/>
</dbReference>
<evidence type="ECO:0000259" key="16">
    <source>
        <dbReference type="PROSITE" id="PS50835"/>
    </source>
</evidence>
<evidence type="ECO:0000256" key="2">
    <source>
        <dbReference type="ARBA" id="ARBA00006531"/>
    </source>
</evidence>
<dbReference type="SMART" id="SM00409">
    <property type="entry name" value="IG"/>
    <property type="match status" value="1"/>
</dbReference>
<dbReference type="InterPro" id="IPR003599">
    <property type="entry name" value="Ig_sub"/>
</dbReference>
<evidence type="ECO:0000256" key="7">
    <source>
        <dbReference type="ARBA" id="ARBA00022859"/>
    </source>
</evidence>
<organism evidence="17 18">
    <name type="scientific">Aquarana catesbeiana</name>
    <name type="common">American bullfrog</name>
    <name type="synonym">Rana catesbeiana</name>
    <dbReference type="NCBI Taxonomy" id="8400"/>
    <lineage>
        <taxon>Eukaryota</taxon>
        <taxon>Metazoa</taxon>
        <taxon>Chordata</taxon>
        <taxon>Craniata</taxon>
        <taxon>Vertebrata</taxon>
        <taxon>Euteleostomi</taxon>
        <taxon>Amphibia</taxon>
        <taxon>Batrachia</taxon>
        <taxon>Anura</taxon>
        <taxon>Neobatrachia</taxon>
        <taxon>Ranoidea</taxon>
        <taxon>Ranidae</taxon>
        <taxon>Aquarana</taxon>
    </lineage>
</organism>
<keyword evidence="6" id="KW-0732">Signal</keyword>
<evidence type="ECO:0000256" key="10">
    <source>
        <dbReference type="ARBA" id="ARBA00023157"/>
    </source>
</evidence>
<keyword evidence="12" id="KW-0325">Glycoprotein</keyword>
<dbReference type="AlphaFoldDB" id="A0A2G9SAE2"/>
<evidence type="ECO:0000256" key="15">
    <source>
        <dbReference type="SAM" id="Phobius"/>
    </source>
</evidence>
<dbReference type="EMBL" id="KV926763">
    <property type="protein sequence ID" value="PIO36411.1"/>
    <property type="molecule type" value="Genomic_DNA"/>
</dbReference>
<dbReference type="InterPro" id="IPR013106">
    <property type="entry name" value="Ig_V-set"/>
</dbReference>
<proteinExistence type="inferred from homology"/>
<keyword evidence="4" id="KW-1003">Cell membrane</keyword>
<keyword evidence="10" id="KW-1015">Disulfide bond</keyword>
<gene>
    <name evidence="17" type="ORF">AB205_0005360</name>
</gene>
<dbReference type="PROSITE" id="PS50835">
    <property type="entry name" value="IG_LIKE"/>
    <property type="match status" value="1"/>
</dbReference>
<name>A0A2G9SAE2_AQUCT</name>
<dbReference type="GO" id="GO:0002429">
    <property type="term" value="P:immune response-activating cell surface receptor signaling pathway"/>
    <property type="evidence" value="ECO:0007669"/>
    <property type="project" value="InterPro"/>
</dbReference>
<dbReference type="GO" id="GO:0030101">
    <property type="term" value="P:natural killer cell activation"/>
    <property type="evidence" value="ECO:0007669"/>
    <property type="project" value="TreeGrafter"/>
</dbReference>
<accession>A0A2G9SAE2</accession>
<dbReference type="Gene3D" id="2.60.40.10">
    <property type="entry name" value="Immunoglobulins"/>
    <property type="match status" value="1"/>
</dbReference>
<evidence type="ECO:0000256" key="8">
    <source>
        <dbReference type="ARBA" id="ARBA00022989"/>
    </source>
</evidence>
<comment type="subcellular location">
    <subcellularLocation>
        <location evidence="1">Cell membrane</location>
        <topology evidence="1">Single-pass type I membrane protein</topology>
    </subcellularLocation>
</comment>
<keyword evidence="5 15" id="KW-0812">Transmembrane</keyword>
<dbReference type="SMART" id="SM00406">
    <property type="entry name" value="IGv"/>
    <property type="match status" value="1"/>
</dbReference>
<feature type="transmembrane region" description="Helical" evidence="15">
    <location>
        <begin position="171"/>
        <end position="191"/>
    </location>
</feature>
<evidence type="ECO:0000256" key="1">
    <source>
        <dbReference type="ARBA" id="ARBA00004251"/>
    </source>
</evidence>
<dbReference type="GO" id="GO:0045954">
    <property type="term" value="P:positive regulation of natural killer cell mediated cytotoxicity"/>
    <property type="evidence" value="ECO:0007669"/>
    <property type="project" value="InterPro"/>
</dbReference>
<comment type="similarity">
    <text evidence="2">Belongs to the natural cytotoxicity receptor (NCR) family.</text>
</comment>
<evidence type="ECO:0000256" key="14">
    <source>
        <dbReference type="ARBA" id="ARBA00032296"/>
    </source>
</evidence>
<feature type="domain" description="Ig-like" evidence="16">
    <location>
        <begin position="43"/>
        <end position="148"/>
    </location>
</feature>
<evidence type="ECO:0000313" key="18">
    <source>
        <dbReference type="Proteomes" id="UP000228934"/>
    </source>
</evidence>
<evidence type="ECO:0000256" key="12">
    <source>
        <dbReference type="ARBA" id="ARBA00023180"/>
    </source>
</evidence>
<evidence type="ECO:0000256" key="4">
    <source>
        <dbReference type="ARBA" id="ARBA00022475"/>
    </source>
</evidence>
<dbReference type="InterPro" id="IPR036179">
    <property type="entry name" value="Ig-like_dom_sf"/>
</dbReference>
<keyword evidence="7" id="KW-0391">Immunity</keyword>
<keyword evidence="11" id="KW-0675">Receptor</keyword>
<dbReference type="OrthoDB" id="8825892at2759"/>
<dbReference type="PANTHER" id="PTHR47904:SF1">
    <property type="entry name" value="NATURAL CYTOTOXICITY TRIGGERING RECEPTOR 3"/>
    <property type="match status" value="1"/>
</dbReference>
<evidence type="ECO:0000256" key="5">
    <source>
        <dbReference type="ARBA" id="ARBA00022692"/>
    </source>
</evidence>
<evidence type="ECO:0000256" key="9">
    <source>
        <dbReference type="ARBA" id="ARBA00023136"/>
    </source>
</evidence>
<dbReference type="Proteomes" id="UP000228934">
    <property type="component" value="Unassembled WGS sequence"/>
</dbReference>
<dbReference type="InterPro" id="IPR007110">
    <property type="entry name" value="Ig-like_dom"/>
</dbReference>
<dbReference type="InterPro" id="IPR013783">
    <property type="entry name" value="Ig-like_fold"/>
</dbReference>
<keyword evidence="13" id="KW-0393">Immunoglobulin domain</keyword>